<dbReference type="InterPro" id="IPR046162">
    <property type="entry name" value="DUF6164"/>
</dbReference>
<feature type="transmembrane region" description="Helical" evidence="1">
    <location>
        <begin position="99"/>
        <end position="119"/>
    </location>
</feature>
<name>A0A091B786_9GAMM</name>
<keyword evidence="3" id="KW-1185">Reference proteome</keyword>
<dbReference type="Proteomes" id="UP000029391">
    <property type="component" value="Unassembled WGS sequence"/>
</dbReference>
<accession>A0A091B786</accession>
<dbReference type="EMBL" id="AWXU01000066">
    <property type="protein sequence ID" value="KFN47362.1"/>
    <property type="molecule type" value="Genomic_DNA"/>
</dbReference>
<sequence>MAKLVFNLRNVPDDEADEVRALLDARRIDWYETRPSLWGISGGGLWVKDDAQADAARAHLADYQAERARCARAARAEDLREGRVEGSLEGMRRRPLQSLLAIFGILMMLALVMLPALLLR</sequence>
<evidence type="ECO:0000313" key="2">
    <source>
        <dbReference type="EMBL" id="KFN47362.1"/>
    </source>
</evidence>
<protein>
    <recommendedName>
        <fullName evidence="4">Transmembrane protein</fullName>
    </recommendedName>
</protein>
<evidence type="ECO:0000256" key="1">
    <source>
        <dbReference type="SAM" id="Phobius"/>
    </source>
</evidence>
<keyword evidence="1" id="KW-1133">Transmembrane helix</keyword>
<evidence type="ECO:0008006" key="4">
    <source>
        <dbReference type="Google" id="ProtNLM"/>
    </source>
</evidence>
<gene>
    <name evidence="2" type="ORF">P873_01590</name>
</gene>
<evidence type="ECO:0000313" key="3">
    <source>
        <dbReference type="Proteomes" id="UP000029391"/>
    </source>
</evidence>
<dbReference type="RefSeq" id="WP_026815995.1">
    <property type="nucleotide sequence ID" value="NZ_AUFF01000001.1"/>
</dbReference>
<dbReference type="STRING" id="1121013.GCA_000426365_00478"/>
<dbReference type="Pfam" id="PF19661">
    <property type="entry name" value="DUF6164"/>
    <property type="match status" value="1"/>
</dbReference>
<comment type="caution">
    <text evidence="2">The sequence shown here is derived from an EMBL/GenBank/DDBJ whole genome shotgun (WGS) entry which is preliminary data.</text>
</comment>
<dbReference type="eggNOG" id="ENOG50332TA">
    <property type="taxonomic scope" value="Bacteria"/>
</dbReference>
<reference evidence="2 3" key="1">
    <citation type="submission" date="2013-09" db="EMBL/GenBank/DDBJ databases">
        <title>Genome sequencing of Arenimonas composti.</title>
        <authorList>
            <person name="Chen F."/>
            <person name="Wang G."/>
        </authorList>
    </citation>
    <scope>NUCLEOTIDE SEQUENCE [LARGE SCALE GENOMIC DNA]</scope>
    <source>
        <strain evidence="2 3">TR7-09</strain>
    </source>
</reference>
<organism evidence="2 3">
    <name type="scientific">Arenimonas composti TR7-09 = DSM 18010</name>
    <dbReference type="NCBI Taxonomy" id="1121013"/>
    <lineage>
        <taxon>Bacteria</taxon>
        <taxon>Pseudomonadati</taxon>
        <taxon>Pseudomonadota</taxon>
        <taxon>Gammaproteobacteria</taxon>
        <taxon>Lysobacterales</taxon>
        <taxon>Lysobacteraceae</taxon>
        <taxon>Arenimonas</taxon>
    </lineage>
</organism>
<proteinExistence type="predicted"/>
<keyword evidence="1" id="KW-0472">Membrane</keyword>
<dbReference type="OrthoDB" id="5569385at2"/>
<dbReference type="AlphaFoldDB" id="A0A091B786"/>
<keyword evidence="1" id="KW-0812">Transmembrane</keyword>